<sequence length="444" mass="49016">MRPLQKVATTHKLSCVFLQDFTKMEFSVAKMAPVLVAPAEKTPSGNLSLSSLDLLPAMRCLVPLIQVFRHGKDPAEVVKDALAKALVRYHPVAGRIVVDPSDGEPQHVACTGEGVWFVKATASCALEDVNYLDRRPFVMSDDLLIPSPPPGVDRTELSFLMQVTEFKCGGFAVGYVASHMMLDAIGLGQFIVAISEMARGLPQPTIEPVWCREAIPIPINQIKEASSTAAAAAAAAATALVLEHHTMDVSLESINRLKDQFMQETGQRCSVFDILAAKIWQCRTRSIDAPPHAEVTLNFPANLRQELLRSCRLPPRGGYYGNCFCDIMIEAAGEKIAKGPFFDIVRLIKEAKESFSPETSGWFRGDRIIRYEKLSLSDLRRVGFFEADFGWGTPDHVVPLMNHPIGLCNIVNSPTPDKTIRLLTQCVAKEHLEDFKEEMINQLA</sequence>
<dbReference type="AlphaFoldDB" id="A0AAX6IDB3"/>
<dbReference type="Proteomes" id="UP001140949">
    <property type="component" value="Unassembled WGS sequence"/>
</dbReference>
<dbReference type="PANTHER" id="PTHR31147">
    <property type="entry name" value="ACYL TRANSFERASE 4"/>
    <property type="match status" value="1"/>
</dbReference>
<dbReference type="InterPro" id="IPR050898">
    <property type="entry name" value="Plant_acyltransferase"/>
</dbReference>
<proteinExistence type="inferred from homology"/>
<keyword evidence="3" id="KW-0012">Acyltransferase</keyword>
<comment type="caution">
    <text evidence="4">The sequence shown here is derived from an EMBL/GenBank/DDBJ whole genome shotgun (WGS) entry which is preliminary data.</text>
</comment>
<dbReference type="Pfam" id="PF02458">
    <property type="entry name" value="Transferase"/>
    <property type="match status" value="1"/>
</dbReference>
<dbReference type="Gene3D" id="3.30.559.10">
    <property type="entry name" value="Chloramphenicol acetyltransferase-like domain"/>
    <property type="match status" value="2"/>
</dbReference>
<evidence type="ECO:0000313" key="5">
    <source>
        <dbReference type="Proteomes" id="UP001140949"/>
    </source>
</evidence>
<reference evidence="4" key="2">
    <citation type="submission" date="2023-04" db="EMBL/GenBank/DDBJ databases">
        <authorList>
            <person name="Bruccoleri R.E."/>
            <person name="Oakeley E.J."/>
            <person name="Faust A.-M."/>
            <person name="Dessus-Babus S."/>
            <person name="Altorfer M."/>
            <person name="Burckhardt D."/>
            <person name="Oertli M."/>
            <person name="Naumann U."/>
            <person name="Petersen F."/>
            <person name="Wong J."/>
        </authorList>
    </citation>
    <scope>NUCLEOTIDE SEQUENCE</scope>
    <source>
        <strain evidence="4">GSM-AAB239-AS_SAM_17_03QT</strain>
        <tissue evidence="4">Leaf</tissue>
    </source>
</reference>
<keyword evidence="2 4" id="KW-0808">Transferase</keyword>
<dbReference type="InterPro" id="IPR023213">
    <property type="entry name" value="CAT-like_dom_sf"/>
</dbReference>
<evidence type="ECO:0000313" key="4">
    <source>
        <dbReference type="EMBL" id="KAJ6851290.1"/>
    </source>
</evidence>
<gene>
    <name evidence="4" type="ORF">M6B38_261560</name>
</gene>
<dbReference type="GO" id="GO:0016746">
    <property type="term" value="F:acyltransferase activity"/>
    <property type="evidence" value="ECO:0007669"/>
    <property type="project" value="UniProtKB-KW"/>
</dbReference>
<name>A0AAX6IDB3_IRIPA</name>
<evidence type="ECO:0000256" key="2">
    <source>
        <dbReference type="ARBA" id="ARBA00022679"/>
    </source>
</evidence>
<dbReference type="EMBL" id="JANAVB010002393">
    <property type="protein sequence ID" value="KAJ6851290.1"/>
    <property type="molecule type" value="Genomic_DNA"/>
</dbReference>
<comment type="similarity">
    <text evidence="1">Belongs to the plant acyltransferase family.</text>
</comment>
<accession>A0AAX6IDB3</accession>
<protein>
    <submittedName>
        <fullName evidence="4">Acyl transferase 4-like</fullName>
    </submittedName>
</protein>
<evidence type="ECO:0000256" key="3">
    <source>
        <dbReference type="ARBA" id="ARBA00023315"/>
    </source>
</evidence>
<dbReference type="PANTHER" id="PTHR31147:SF1">
    <property type="entry name" value="ACYL TRANSFERASE 4"/>
    <property type="match status" value="1"/>
</dbReference>
<keyword evidence="5" id="KW-1185">Reference proteome</keyword>
<organism evidence="4 5">
    <name type="scientific">Iris pallida</name>
    <name type="common">Sweet iris</name>
    <dbReference type="NCBI Taxonomy" id="29817"/>
    <lineage>
        <taxon>Eukaryota</taxon>
        <taxon>Viridiplantae</taxon>
        <taxon>Streptophyta</taxon>
        <taxon>Embryophyta</taxon>
        <taxon>Tracheophyta</taxon>
        <taxon>Spermatophyta</taxon>
        <taxon>Magnoliopsida</taxon>
        <taxon>Liliopsida</taxon>
        <taxon>Asparagales</taxon>
        <taxon>Iridaceae</taxon>
        <taxon>Iridoideae</taxon>
        <taxon>Irideae</taxon>
        <taxon>Iris</taxon>
    </lineage>
</organism>
<reference evidence="4" key="1">
    <citation type="journal article" date="2023" name="GigaByte">
        <title>Genome assembly of the bearded iris, Iris pallida Lam.</title>
        <authorList>
            <person name="Bruccoleri R.E."/>
            <person name="Oakeley E.J."/>
            <person name="Faust A.M.E."/>
            <person name="Altorfer M."/>
            <person name="Dessus-Babus S."/>
            <person name="Burckhardt D."/>
            <person name="Oertli M."/>
            <person name="Naumann U."/>
            <person name="Petersen F."/>
            <person name="Wong J."/>
        </authorList>
    </citation>
    <scope>NUCLEOTIDE SEQUENCE</scope>
    <source>
        <strain evidence="4">GSM-AAB239-AS_SAM_17_03QT</strain>
    </source>
</reference>
<evidence type="ECO:0000256" key="1">
    <source>
        <dbReference type="ARBA" id="ARBA00009861"/>
    </source>
</evidence>